<feature type="region of interest" description="Disordered" evidence="4">
    <location>
        <begin position="1"/>
        <end position="32"/>
    </location>
</feature>
<dbReference type="InterPro" id="IPR011711">
    <property type="entry name" value="GntR_C"/>
</dbReference>
<protein>
    <submittedName>
        <fullName evidence="6">FCD domain-containing protein</fullName>
    </submittedName>
</protein>
<dbReference type="CDD" id="cd07377">
    <property type="entry name" value="WHTH_GntR"/>
    <property type="match status" value="1"/>
</dbReference>
<feature type="compositionally biased region" description="Low complexity" evidence="4">
    <location>
        <begin position="14"/>
        <end position="32"/>
    </location>
</feature>
<dbReference type="InterPro" id="IPR036388">
    <property type="entry name" value="WH-like_DNA-bd_sf"/>
</dbReference>
<dbReference type="PANTHER" id="PTHR43537:SF5">
    <property type="entry name" value="UXU OPERON TRANSCRIPTIONAL REGULATOR"/>
    <property type="match status" value="1"/>
</dbReference>
<accession>A0A7X3K6L6</accession>
<evidence type="ECO:0000256" key="1">
    <source>
        <dbReference type="ARBA" id="ARBA00023015"/>
    </source>
</evidence>
<dbReference type="SUPFAM" id="SSF46785">
    <property type="entry name" value="Winged helix' DNA-binding domain"/>
    <property type="match status" value="1"/>
</dbReference>
<dbReference type="PANTHER" id="PTHR43537">
    <property type="entry name" value="TRANSCRIPTIONAL REGULATOR, GNTR FAMILY"/>
    <property type="match status" value="1"/>
</dbReference>
<evidence type="ECO:0000256" key="3">
    <source>
        <dbReference type="ARBA" id="ARBA00023163"/>
    </source>
</evidence>
<dbReference type="EMBL" id="WSES01000002">
    <property type="protein sequence ID" value="MVW59567.1"/>
    <property type="molecule type" value="Genomic_DNA"/>
</dbReference>
<proteinExistence type="predicted"/>
<evidence type="ECO:0000313" key="7">
    <source>
        <dbReference type="Proteomes" id="UP000443353"/>
    </source>
</evidence>
<organism evidence="6 7">
    <name type="scientific">Massilia cellulosiltytica</name>
    <dbReference type="NCBI Taxonomy" id="2683234"/>
    <lineage>
        <taxon>Bacteria</taxon>
        <taxon>Pseudomonadati</taxon>
        <taxon>Pseudomonadota</taxon>
        <taxon>Betaproteobacteria</taxon>
        <taxon>Burkholderiales</taxon>
        <taxon>Oxalobacteraceae</taxon>
        <taxon>Telluria group</taxon>
        <taxon>Massilia</taxon>
    </lineage>
</organism>
<dbReference type="Proteomes" id="UP000443353">
    <property type="component" value="Unassembled WGS sequence"/>
</dbReference>
<dbReference type="InterPro" id="IPR036390">
    <property type="entry name" value="WH_DNA-bd_sf"/>
</dbReference>
<name>A0A7X3K6L6_9BURK</name>
<evidence type="ECO:0000259" key="5">
    <source>
        <dbReference type="PROSITE" id="PS50949"/>
    </source>
</evidence>
<dbReference type="SMART" id="SM00345">
    <property type="entry name" value="HTH_GNTR"/>
    <property type="match status" value="1"/>
</dbReference>
<comment type="caution">
    <text evidence="6">The sequence shown here is derived from an EMBL/GenBank/DDBJ whole genome shotgun (WGS) entry which is preliminary data.</text>
</comment>
<dbReference type="SUPFAM" id="SSF48008">
    <property type="entry name" value="GntR ligand-binding domain-like"/>
    <property type="match status" value="1"/>
</dbReference>
<evidence type="ECO:0000256" key="2">
    <source>
        <dbReference type="ARBA" id="ARBA00023125"/>
    </source>
</evidence>
<keyword evidence="3" id="KW-0804">Transcription</keyword>
<dbReference type="InterPro" id="IPR000524">
    <property type="entry name" value="Tscrpt_reg_HTH_GntR"/>
</dbReference>
<feature type="domain" description="HTH gntR-type" evidence="5">
    <location>
        <begin position="34"/>
        <end position="101"/>
    </location>
</feature>
<dbReference type="AlphaFoldDB" id="A0A7X3K6L6"/>
<dbReference type="GO" id="GO:0003677">
    <property type="term" value="F:DNA binding"/>
    <property type="evidence" value="ECO:0007669"/>
    <property type="project" value="UniProtKB-KW"/>
</dbReference>
<dbReference type="Gene3D" id="1.20.120.530">
    <property type="entry name" value="GntR ligand-binding domain-like"/>
    <property type="match status" value="1"/>
</dbReference>
<dbReference type="Pfam" id="PF00392">
    <property type="entry name" value="GntR"/>
    <property type="match status" value="1"/>
</dbReference>
<sequence>MSKAATRQTKRVPKGAAPQPAPAEAAAPRTNAPSALQLELADRIGKEIRDGTLPVGAHLTEESFGARYGVSRTPVRAAFKLLAERQMIEYRANAGYFVSRGGAEVDLDDLTTGSLTVDELYKEIVVDRIHDRLPEAVTEKELLGRYPAPRSLLTKTLMRMASEGLIVKRTGHGWQFMPSLGGSQAMAESYRFRMIVECSSFLEPTWKVDPALLQRVKEAHQRVLDTPDYLPSSGEFFALNAAFHDMVARFSGNRYIMQAMQQQNNLRRLDETAAYYRTLRVKASCAEHLGIIEAIEQDDRELAAALMRHHLKIATPKPSKGPKPA</sequence>
<dbReference type="RefSeq" id="WP_082577378.1">
    <property type="nucleotide sequence ID" value="NZ_WSES01000002.1"/>
</dbReference>
<keyword evidence="7" id="KW-1185">Reference proteome</keyword>
<dbReference type="SMART" id="SM00895">
    <property type="entry name" value="FCD"/>
    <property type="match status" value="1"/>
</dbReference>
<gene>
    <name evidence="6" type="ORF">GPY61_06460</name>
</gene>
<keyword evidence="1" id="KW-0805">Transcription regulation</keyword>
<evidence type="ECO:0000313" key="6">
    <source>
        <dbReference type="EMBL" id="MVW59567.1"/>
    </source>
</evidence>
<keyword evidence="2" id="KW-0238">DNA-binding</keyword>
<dbReference type="Pfam" id="PF07729">
    <property type="entry name" value="FCD"/>
    <property type="match status" value="1"/>
</dbReference>
<dbReference type="PROSITE" id="PS50949">
    <property type="entry name" value="HTH_GNTR"/>
    <property type="match status" value="1"/>
</dbReference>
<dbReference type="InterPro" id="IPR008920">
    <property type="entry name" value="TF_FadR/GntR_C"/>
</dbReference>
<dbReference type="GO" id="GO:0003700">
    <property type="term" value="F:DNA-binding transcription factor activity"/>
    <property type="evidence" value="ECO:0007669"/>
    <property type="project" value="InterPro"/>
</dbReference>
<evidence type="ECO:0000256" key="4">
    <source>
        <dbReference type="SAM" id="MobiDB-lite"/>
    </source>
</evidence>
<dbReference type="Gene3D" id="1.10.10.10">
    <property type="entry name" value="Winged helix-like DNA-binding domain superfamily/Winged helix DNA-binding domain"/>
    <property type="match status" value="1"/>
</dbReference>
<reference evidence="6 7" key="1">
    <citation type="submission" date="2019-12" db="EMBL/GenBank/DDBJ databases">
        <authorList>
            <person name="Li C."/>
            <person name="Zhao J."/>
        </authorList>
    </citation>
    <scope>NUCLEOTIDE SEQUENCE [LARGE SCALE GENOMIC DNA]</scope>
    <source>
        <strain evidence="6 7">NEAU-DD11</strain>
    </source>
</reference>